<evidence type="ECO:0000313" key="2">
    <source>
        <dbReference type="Proteomes" id="UP001497382"/>
    </source>
</evidence>
<dbReference type="Proteomes" id="UP001497382">
    <property type="component" value="Unassembled WGS sequence"/>
</dbReference>
<protein>
    <submittedName>
        <fullName evidence="1">Uncharacterized protein</fullName>
    </submittedName>
</protein>
<sequence length="52" mass="4943">MNFFGLPSGPVTVPGVVPGPAGTICIGLPSGPGTGVVVVCPSGPWGPKGNRG</sequence>
<dbReference type="AlphaFoldDB" id="A0AAV2ATE2"/>
<proteinExistence type="predicted"/>
<organism evidence="1 2">
    <name type="scientific">Larinioides sclopetarius</name>
    <dbReference type="NCBI Taxonomy" id="280406"/>
    <lineage>
        <taxon>Eukaryota</taxon>
        <taxon>Metazoa</taxon>
        <taxon>Ecdysozoa</taxon>
        <taxon>Arthropoda</taxon>
        <taxon>Chelicerata</taxon>
        <taxon>Arachnida</taxon>
        <taxon>Araneae</taxon>
        <taxon>Araneomorphae</taxon>
        <taxon>Entelegynae</taxon>
        <taxon>Araneoidea</taxon>
        <taxon>Araneidae</taxon>
        <taxon>Larinioides</taxon>
    </lineage>
</organism>
<accession>A0AAV2ATE2</accession>
<evidence type="ECO:0000313" key="1">
    <source>
        <dbReference type="EMBL" id="CAL1286940.1"/>
    </source>
</evidence>
<comment type="caution">
    <text evidence="1">The sequence shown here is derived from an EMBL/GenBank/DDBJ whole genome shotgun (WGS) entry which is preliminary data.</text>
</comment>
<reference evidence="1 2" key="1">
    <citation type="submission" date="2024-04" db="EMBL/GenBank/DDBJ databases">
        <authorList>
            <person name="Rising A."/>
            <person name="Reimegard J."/>
            <person name="Sonavane S."/>
            <person name="Akerstrom W."/>
            <person name="Nylinder S."/>
            <person name="Hedman E."/>
            <person name="Kallberg Y."/>
        </authorList>
    </citation>
    <scope>NUCLEOTIDE SEQUENCE [LARGE SCALE GENOMIC DNA]</scope>
</reference>
<name>A0AAV2ATE2_9ARAC</name>
<gene>
    <name evidence="1" type="ORF">LARSCL_LOCUS14524</name>
</gene>
<keyword evidence="2" id="KW-1185">Reference proteome</keyword>
<dbReference type="EMBL" id="CAXIEN010000210">
    <property type="protein sequence ID" value="CAL1286940.1"/>
    <property type="molecule type" value="Genomic_DNA"/>
</dbReference>